<dbReference type="GO" id="GO:0015031">
    <property type="term" value="P:protein transport"/>
    <property type="evidence" value="ECO:0007669"/>
    <property type="project" value="UniProtKB-KW"/>
</dbReference>
<accession>A0AAV5WER4</accession>
<comment type="similarity">
    <text evidence="2">Belongs to the metaxin family.</text>
</comment>
<dbReference type="SUPFAM" id="SSF47616">
    <property type="entry name" value="GST C-terminal domain-like"/>
    <property type="match status" value="1"/>
</dbReference>
<organism evidence="11 12">
    <name type="scientific">Pristionchus fissidentatus</name>
    <dbReference type="NCBI Taxonomy" id="1538716"/>
    <lineage>
        <taxon>Eukaryota</taxon>
        <taxon>Metazoa</taxon>
        <taxon>Ecdysozoa</taxon>
        <taxon>Nematoda</taxon>
        <taxon>Chromadorea</taxon>
        <taxon>Rhabditida</taxon>
        <taxon>Rhabditina</taxon>
        <taxon>Diplogasteromorpha</taxon>
        <taxon>Diplogasteroidea</taxon>
        <taxon>Neodiplogasteridae</taxon>
        <taxon>Pristionchus</taxon>
    </lineage>
</organism>
<dbReference type="EMBL" id="BTSY01000005">
    <property type="protein sequence ID" value="GMT29204.1"/>
    <property type="molecule type" value="Genomic_DNA"/>
</dbReference>
<evidence type="ECO:0000313" key="12">
    <source>
        <dbReference type="Proteomes" id="UP001432322"/>
    </source>
</evidence>
<evidence type="ECO:0000256" key="3">
    <source>
        <dbReference type="ARBA" id="ARBA00022448"/>
    </source>
</evidence>
<keyword evidence="3" id="KW-0813">Transport</keyword>
<dbReference type="InterPro" id="IPR033468">
    <property type="entry name" value="Metaxin_GST"/>
</dbReference>
<feature type="domain" description="Mitochondrial outer membrane transport complex Sam37/metaxin N-terminal" evidence="9">
    <location>
        <begin position="19"/>
        <end position="145"/>
    </location>
</feature>
<keyword evidence="7" id="KW-0472">Membrane</keyword>
<evidence type="ECO:0000259" key="10">
    <source>
        <dbReference type="Pfam" id="PF17171"/>
    </source>
</evidence>
<dbReference type="InterPro" id="IPR050931">
    <property type="entry name" value="Mito_Protein_Transport_Metaxin"/>
</dbReference>
<name>A0AAV5WER4_9BILA</name>
<keyword evidence="6" id="KW-0496">Mitochondrion</keyword>
<dbReference type="InterPro" id="IPR036282">
    <property type="entry name" value="Glutathione-S-Trfase_C_sf"/>
</dbReference>
<reference evidence="11" key="1">
    <citation type="submission" date="2023-10" db="EMBL/GenBank/DDBJ databases">
        <title>Genome assembly of Pristionchus species.</title>
        <authorList>
            <person name="Yoshida K."/>
            <person name="Sommer R.J."/>
        </authorList>
    </citation>
    <scope>NUCLEOTIDE SEQUENCE</scope>
    <source>
        <strain evidence="11">RS5133</strain>
    </source>
</reference>
<dbReference type="Pfam" id="PF17171">
    <property type="entry name" value="GST_C_6"/>
    <property type="match status" value="1"/>
</dbReference>
<proteinExistence type="inferred from homology"/>
<sequence>MELHVWPSDFGLPSIDPACLQFLACSKMCASPVTVVPSTSPWYSPSGEYPVVFDKSKPGDKPVTDFDKFVEVLRKSGQEVVIDGDLTTAEKAELDAYACLLAEKFFPALMHSMWVDDLNYSTVTQYWYSSRLSFPYSLYYVEKRRNKYQKMLGECSVKHLLGGALHTLNLLSAKLGDNKYFCGNKPTSLDAVVLGYLAPLLRLPLPNDTLQLHLSACPNLVRFVESTVSIYLPLTEEEMRRQRADKRMWTSRLARAERDRKPEEKKKQKEEEPSEDFPLRDSIFFALGAVSLSLLFAVHTGIIQVSVEEDEEMIEK</sequence>
<evidence type="ECO:0000313" key="11">
    <source>
        <dbReference type="EMBL" id="GMT29204.1"/>
    </source>
</evidence>
<dbReference type="PANTHER" id="PTHR12289">
    <property type="entry name" value="METAXIN RELATED"/>
    <property type="match status" value="1"/>
</dbReference>
<gene>
    <name evidence="11" type="ORF">PFISCL1PPCAC_20501</name>
</gene>
<dbReference type="Gene3D" id="1.20.1050.10">
    <property type="match status" value="1"/>
</dbReference>
<evidence type="ECO:0000256" key="7">
    <source>
        <dbReference type="ARBA" id="ARBA00023136"/>
    </source>
</evidence>
<dbReference type="InterPro" id="IPR019564">
    <property type="entry name" value="Sam37/metaxin_N"/>
</dbReference>
<dbReference type="GO" id="GO:0001401">
    <property type="term" value="C:SAM complex"/>
    <property type="evidence" value="ECO:0007669"/>
    <property type="project" value="InterPro"/>
</dbReference>
<keyword evidence="4" id="KW-1000">Mitochondrion outer membrane</keyword>
<protein>
    <submittedName>
        <fullName evidence="11">Uncharacterized protein</fullName>
    </submittedName>
</protein>
<feature type="compositionally biased region" description="Basic and acidic residues" evidence="8">
    <location>
        <begin position="252"/>
        <end position="271"/>
    </location>
</feature>
<keyword evidence="12" id="KW-1185">Reference proteome</keyword>
<dbReference type="Pfam" id="PF10568">
    <property type="entry name" value="Tom37"/>
    <property type="match status" value="1"/>
</dbReference>
<dbReference type="AlphaFoldDB" id="A0AAV5WER4"/>
<dbReference type="PANTHER" id="PTHR12289:SF41">
    <property type="entry name" value="FAILED AXON CONNECTIONS-RELATED"/>
    <property type="match status" value="1"/>
</dbReference>
<evidence type="ECO:0000256" key="4">
    <source>
        <dbReference type="ARBA" id="ARBA00022787"/>
    </source>
</evidence>
<keyword evidence="5" id="KW-0653">Protein transport</keyword>
<evidence type="ECO:0000256" key="1">
    <source>
        <dbReference type="ARBA" id="ARBA00004294"/>
    </source>
</evidence>
<comment type="caution">
    <text evidence="11">The sequence shown here is derived from an EMBL/GenBank/DDBJ whole genome shotgun (WGS) entry which is preliminary data.</text>
</comment>
<dbReference type="CDD" id="cd03078">
    <property type="entry name" value="GST_N_Metaxin1_like"/>
    <property type="match status" value="1"/>
</dbReference>
<evidence type="ECO:0000256" key="6">
    <source>
        <dbReference type="ARBA" id="ARBA00023128"/>
    </source>
</evidence>
<feature type="domain" description="Metaxin glutathione S-transferase" evidence="10">
    <location>
        <begin position="166"/>
        <end position="225"/>
    </location>
</feature>
<evidence type="ECO:0000256" key="8">
    <source>
        <dbReference type="SAM" id="MobiDB-lite"/>
    </source>
</evidence>
<comment type="subcellular location">
    <subcellularLocation>
        <location evidence="1">Mitochondrion outer membrane</location>
    </subcellularLocation>
</comment>
<evidence type="ECO:0000256" key="5">
    <source>
        <dbReference type="ARBA" id="ARBA00022927"/>
    </source>
</evidence>
<evidence type="ECO:0000256" key="2">
    <source>
        <dbReference type="ARBA" id="ARBA00009170"/>
    </source>
</evidence>
<evidence type="ECO:0000259" key="9">
    <source>
        <dbReference type="Pfam" id="PF10568"/>
    </source>
</evidence>
<feature type="region of interest" description="Disordered" evidence="8">
    <location>
        <begin position="252"/>
        <end position="274"/>
    </location>
</feature>
<dbReference type="Proteomes" id="UP001432322">
    <property type="component" value="Unassembled WGS sequence"/>
</dbReference>
<dbReference type="GO" id="GO:0007005">
    <property type="term" value="P:mitochondrion organization"/>
    <property type="evidence" value="ECO:0007669"/>
    <property type="project" value="TreeGrafter"/>
</dbReference>